<dbReference type="KEGG" id="pmal:PMUG01_02025900"/>
<dbReference type="GeneID" id="39866662"/>
<dbReference type="OrthoDB" id="386115at2759"/>
<dbReference type="RefSeq" id="XP_028860269.1">
    <property type="nucleotide sequence ID" value="XM_029008739.1"/>
</dbReference>
<name>A0A1D3JKX7_PLAMA</name>
<evidence type="ECO:0000256" key="2">
    <source>
        <dbReference type="SAM" id="Phobius"/>
    </source>
</evidence>
<proteinExistence type="predicted"/>
<feature type="region of interest" description="Disordered" evidence="1">
    <location>
        <begin position="222"/>
        <end position="265"/>
    </location>
</feature>
<dbReference type="EMBL" id="LT594623">
    <property type="protein sequence ID" value="SBT87211.1"/>
    <property type="molecule type" value="Genomic_DNA"/>
</dbReference>
<keyword evidence="2" id="KW-1133">Transmembrane helix</keyword>
<keyword evidence="4" id="KW-1185">Reference proteome</keyword>
<dbReference type="VEuPathDB" id="PlasmoDB:PmUG01_02025900"/>
<dbReference type="Proteomes" id="UP000219813">
    <property type="component" value="Chromosome 2"/>
</dbReference>
<keyword evidence="2" id="KW-0472">Membrane</keyword>
<feature type="compositionally biased region" description="Basic and acidic residues" evidence="1">
    <location>
        <begin position="225"/>
        <end position="265"/>
    </location>
</feature>
<sequence length="388" mass="44669">METYKECQKGGKINTLHLFIKIFVFSILIVILQRSNDSYAMNKFEDEESAIEKILDLRDKRTLTEIGIEFLQGYNELRALGSSLDLSKNEMLTHLGTDALQGYNEDITLGKTFDSKDKNIFSDIGENCSSGRSKNMLEQLGEDTLNIKDKIVISTVGEKLVEGYNDDKVLGDVIDLKNRSFYAEIGEKLSKSYDKDNPFGDSFNMKEKNLFSGIGVDLTVEDEKEDNKASGENKLNVNDKKLNISHEGSRDYTSKSRDHKQKFSDVMKNAKKNPDYFRRIIKEYYESTDEDKSSSTDTENTQRVHIKFKNKKGVFDLKKEKKRSNLFKFMYKRIKKKNKCRYILSKVVATFAIIILSPVILLISLYVGIYVSFSKYLGEYIFIYKGKI</sequence>
<dbReference type="AlphaFoldDB" id="A0A1D3JKX7"/>
<reference evidence="3 4" key="1">
    <citation type="submission" date="2016-06" db="EMBL/GenBank/DDBJ databases">
        <authorList>
            <consortium name="Pathogen Informatics"/>
        </authorList>
    </citation>
    <scope>NUCLEOTIDE SEQUENCE [LARGE SCALE GENOMIC DNA]</scope>
</reference>
<keyword evidence="2" id="KW-0812">Transmembrane</keyword>
<evidence type="ECO:0000313" key="4">
    <source>
        <dbReference type="Proteomes" id="UP000219813"/>
    </source>
</evidence>
<accession>A0A1D3JKX7</accession>
<organism evidence="3 4">
    <name type="scientific">Plasmodium malariae</name>
    <dbReference type="NCBI Taxonomy" id="5858"/>
    <lineage>
        <taxon>Eukaryota</taxon>
        <taxon>Sar</taxon>
        <taxon>Alveolata</taxon>
        <taxon>Apicomplexa</taxon>
        <taxon>Aconoidasida</taxon>
        <taxon>Haemosporida</taxon>
        <taxon>Plasmodiidae</taxon>
        <taxon>Plasmodium</taxon>
        <taxon>Plasmodium (Plasmodium)</taxon>
    </lineage>
</organism>
<protein>
    <submittedName>
        <fullName evidence="3">Uncharacterized protein</fullName>
    </submittedName>
</protein>
<gene>
    <name evidence="3" type="primary">PmUG01_02025900</name>
    <name evidence="3" type="ORF">PMUG01_02025900</name>
</gene>
<evidence type="ECO:0000256" key="1">
    <source>
        <dbReference type="SAM" id="MobiDB-lite"/>
    </source>
</evidence>
<evidence type="ECO:0000313" key="3">
    <source>
        <dbReference type="EMBL" id="SBT87211.1"/>
    </source>
</evidence>
<feature type="transmembrane region" description="Helical" evidence="2">
    <location>
        <begin position="15"/>
        <end position="32"/>
    </location>
</feature>
<feature type="transmembrane region" description="Helical" evidence="2">
    <location>
        <begin position="343"/>
        <end position="369"/>
    </location>
</feature>